<dbReference type="AlphaFoldDB" id="A0AA97I6H1"/>
<dbReference type="EMBL" id="CP118157">
    <property type="protein sequence ID" value="WOF23849.1"/>
    <property type="molecule type" value="Genomic_DNA"/>
</dbReference>
<reference evidence="1 2" key="1">
    <citation type="submission" date="2023-02" db="EMBL/GenBank/DDBJ databases">
        <title>Microbacterium betulae sp. nov., isolated from birch wood.</title>
        <authorList>
            <person name="Pasciak M."/>
            <person name="Pawlik K.J."/>
            <person name="Martynowski D."/>
            <person name="Laczmanski L."/>
            <person name="Ciekot J."/>
            <person name="Szponar B."/>
            <person name="Wojcik-Fatla A."/>
            <person name="Mackiewicz B."/>
            <person name="Farian E."/>
            <person name="Cholewa G."/>
            <person name="Cholewa A."/>
            <person name="Dutkiewicz J."/>
        </authorList>
    </citation>
    <scope>NUCLEOTIDE SEQUENCE [LARGE SCALE GENOMIC DNA]</scope>
    <source>
        <strain evidence="1 2">AB</strain>
    </source>
</reference>
<proteinExistence type="predicted"/>
<keyword evidence="2" id="KW-1185">Reference proteome</keyword>
<dbReference type="Proteomes" id="UP001305498">
    <property type="component" value="Chromosome"/>
</dbReference>
<organism evidence="1 2">
    <name type="scientific">Microbacterium betulae</name>
    <dbReference type="NCBI Taxonomy" id="2981139"/>
    <lineage>
        <taxon>Bacteria</taxon>
        <taxon>Bacillati</taxon>
        <taxon>Actinomycetota</taxon>
        <taxon>Actinomycetes</taxon>
        <taxon>Micrococcales</taxon>
        <taxon>Microbacteriaceae</taxon>
        <taxon>Microbacterium</taxon>
    </lineage>
</organism>
<dbReference type="KEGG" id="mbet:N8K70_03975"/>
<evidence type="ECO:0000313" key="2">
    <source>
        <dbReference type="Proteomes" id="UP001305498"/>
    </source>
</evidence>
<protein>
    <recommendedName>
        <fullName evidence="3">Phage tail protein</fullName>
    </recommendedName>
</protein>
<evidence type="ECO:0000313" key="1">
    <source>
        <dbReference type="EMBL" id="WOF23849.1"/>
    </source>
</evidence>
<dbReference type="RefSeq" id="WP_317140320.1">
    <property type="nucleotide sequence ID" value="NZ_CP118157.1"/>
</dbReference>
<sequence>MTAISARVLQGLGSGFRRNAGHLLPPLVTALTAPTAPADDLTTTTPAGWAAMFDLDAGNPAWLAQLVGIPADPTLTAQQQRDVIRDRGAWWGGTYQALLAAIRTVLTGEKRVEVAERDPDPWHVGIRVYESDYGPGVTADTIRALAERHRPVGITFEYTFYPPRSYQESEDVAGTYADAEVLAGTYRAAEE</sequence>
<gene>
    <name evidence="1" type="ORF">N8K70_03975</name>
</gene>
<name>A0AA97I6H1_9MICO</name>
<accession>A0AA97I6H1</accession>
<evidence type="ECO:0008006" key="3">
    <source>
        <dbReference type="Google" id="ProtNLM"/>
    </source>
</evidence>